<keyword evidence="2" id="KW-0808">Transferase</keyword>
<dbReference type="PANTHER" id="PTHR43861">
    <property type="entry name" value="TRANS-ACONITATE 2-METHYLTRANSFERASE-RELATED"/>
    <property type="match status" value="1"/>
</dbReference>
<dbReference type="SUPFAM" id="SSF53335">
    <property type="entry name" value="S-adenosyl-L-methionine-dependent methyltransferases"/>
    <property type="match status" value="1"/>
</dbReference>
<dbReference type="InterPro" id="IPR029063">
    <property type="entry name" value="SAM-dependent_MTases_sf"/>
</dbReference>
<sequence>MNPNPKQYNDNNEFQRYEAAKLFSTIKDDFGPSPKFRSVVDIGCGTGKVTLDFLQYAKCDHLIAFDKNENMVEFARQNNKSNEISYEVSDITHSFTKLKCDIKLVDEVDLVYSVYCLHFVEQKAKIFNNIFHLLKAGGKCYLMLLYWSDLFAYQHQFAENSKWNKYIPNFEAILSQCAPFHKAMHPEIGDTVNEWRKLLETFGFTKCTITVEKDAYLFKNFNEFKLFLEPVCPIINMIPKSERKEFIKDYFEFIRINYNQKIKPYDDSYEWRYEYCIIKAEKC</sequence>
<dbReference type="GO" id="GO:0008168">
    <property type="term" value="F:methyltransferase activity"/>
    <property type="evidence" value="ECO:0007669"/>
    <property type="project" value="UniProtKB-KW"/>
</dbReference>
<comment type="caution">
    <text evidence="2">The sequence shown here is derived from an EMBL/GenBank/DDBJ whole genome shotgun (WGS) entry which is preliminary data.</text>
</comment>
<feature type="domain" description="Methyltransferase" evidence="1">
    <location>
        <begin position="38"/>
        <end position="200"/>
    </location>
</feature>
<protein>
    <submittedName>
        <fullName evidence="2">Phosphomethylethanolamine N-methyltransferase-like protein</fullName>
    </submittedName>
</protein>
<dbReference type="STRING" id="299467.A0A443S6Y0"/>
<evidence type="ECO:0000313" key="3">
    <source>
        <dbReference type="Proteomes" id="UP000288716"/>
    </source>
</evidence>
<reference evidence="2 3" key="1">
    <citation type="journal article" date="2018" name="Gigascience">
        <title>Genomes of trombidid mites reveal novel predicted allergens and laterally-transferred genes associated with secondary metabolism.</title>
        <authorList>
            <person name="Dong X."/>
            <person name="Chaisiri K."/>
            <person name="Xia D."/>
            <person name="Armstrong S.D."/>
            <person name="Fang Y."/>
            <person name="Donnelly M.J."/>
            <person name="Kadowaki T."/>
            <person name="McGarry J.W."/>
            <person name="Darby A.C."/>
            <person name="Makepeace B.L."/>
        </authorList>
    </citation>
    <scope>NUCLEOTIDE SEQUENCE [LARGE SCALE GENOMIC DNA]</scope>
    <source>
        <strain evidence="2">UoL-UT</strain>
    </source>
</reference>
<dbReference type="Pfam" id="PF13847">
    <property type="entry name" value="Methyltransf_31"/>
    <property type="match status" value="1"/>
</dbReference>
<evidence type="ECO:0000259" key="1">
    <source>
        <dbReference type="Pfam" id="PF13847"/>
    </source>
</evidence>
<dbReference type="OrthoDB" id="8300214at2759"/>
<dbReference type="Gene3D" id="3.40.50.150">
    <property type="entry name" value="Vaccinia Virus protein VP39"/>
    <property type="match status" value="1"/>
</dbReference>
<proteinExistence type="predicted"/>
<organism evidence="2 3">
    <name type="scientific">Leptotrombidium deliense</name>
    <dbReference type="NCBI Taxonomy" id="299467"/>
    <lineage>
        <taxon>Eukaryota</taxon>
        <taxon>Metazoa</taxon>
        <taxon>Ecdysozoa</taxon>
        <taxon>Arthropoda</taxon>
        <taxon>Chelicerata</taxon>
        <taxon>Arachnida</taxon>
        <taxon>Acari</taxon>
        <taxon>Acariformes</taxon>
        <taxon>Trombidiformes</taxon>
        <taxon>Prostigmata</taxon>
        <taxon>Anystina</taxon>
        <taxon>Parasitengona</taxon>
        <taxon>Trombiculoidea</taxon>
        <taxon>Trombiculidae</taxon>
        <taxon>Leptotrombidium</taxon>
    </lineage>
</organism>
<dbReference type="EMBL" id="NCKV01006710">
    <property type="protein sequence ID" value="RWS23308.1"/>
    <property type="molecule type" value="Genomic_DNA"/>
</dbReference>
<dbReference type="CDD" id="cd02440">
    <property type="entry name" value="AdoMet_MTases"/>
    <property type="match status" value="1"/>
</dbReference>
<dbReference type="PANTHER" id="PTHR43861:SF1">
    <property type="entry name" value="TRANS-ACONITATE 2-METHYLTRANSFERASE"/>
    <property type="match status" value="1"/>
</dbReference>
<keyword evidence="2" id="KW-0489">Methyltransferase</keyword>
<name>A0A443S6Y0_9ACAR</name>
<dbReference type="Proteomes" id="UP000288716">
    <property type="component" value="Unassembled WGS sequence"/>
</dbReference>
<accession>A0A443S6Y0</accession>
<dbReference type="GO" id="GO:0032259">
    <property type="term" value="P:methylation"/>
    <property type="evidence" value="ECO:0007669"/>
    <property type="project" value="UniProtKB-KW"/>
</dbReference>
<keyword evidence="3" id="KW-1185">Reference proteome</keyword>
<gene>
    <name evidence="2" type="ORF">B4U80_13408</name>
</gene>
<dbReference type="VEuPathDB" id="VectorBase:LDEU008732"/>
<dbReference type="AlphaFoldDB" id="A0A443S6Y0"/>
<evidence type="ECO:0000313" key="2">
    <source>
        <dbReference type="EMBL" id="RWS23308.1"/>
    </source>
</evidence>
<dbReference type="InterPro" id="IPR025714">
    <property type="entry name" value="Methyltranfer_dom"/>
</dbReference>